<dbReference type="Proteomes" id="UP001529510">
    <property type="component" value="Unassembled WGS sequence"/>
</dbReference>
<keyword evidence="2" id="KW-1185">Reference proteome</keyword>
<gene>
    <name evidence="1" type="ORF">M9458_010939</name>
</gene>
<dbReference type="EMBL" id="JAMKFB020000005">
    <property type="protein sequence ID" value="KAL0192643.1"/>
    <property type="molecule type" value="Genomic_DNA"/>
</dbReference>
<evidence type="ECO:0000313" key="2">
    <source>
        <dbReference type="Proteomes" id="UP001529510"/>
    </source>
</evidence>
<accession>A0ABD0R2V2</accession>
<organism evidence="1 2">
    <name type="scientific">Cirrhinus mrigala</name>
    <name type="common">Mrigala</name>
    <dbReference type="NCBI Taxonomy" id="683832"/>
    <lineage>
        <taxon>Eukaryota</taxon>
        <taxon>Metazoa</taxon>
        <taxon>Chordata</taxon>
        <taxon>Craniata</taxon>
        <taxon>Vertebrata</taxon>
        <taxon>Euteleostomi</taxon>
        <taxon>Actinopterygii</taxon>
        <taxon>Neopterygii</taxon>
        <taxon>Teleostei</taxon>
        <taxon>Ostariophysi</taxon>
        <taxon>Cypriniformes</taxon>
        <taxon>Cyprinidae</taxon>
        <taxon>Labeoninae</taxon>
        <taxon>Labeonini</taxon>
        <taxon>Cirrhinus</taxon>
    </lineage>
</organism>
<comment type="caution">
    <text evidence="1">The sequence shown here is derived from an EMBL/GenBank/DDBJ whole genome shotgun (WGS) entry which is preliminary data.</text>
</comment>
<reference evidence="1 2" key="1">
    <citation type="submission" date="2024-05" db="EMBL/GenBank/DDBJ databases">
        <title>Genome sequencing and assembly of Indian major carp, Cirrhinus mrigala (Hamilton, 1822).</title>
        <authorList>
            <person name="Mohindra V."/>
            <person name="Chowdhury L.M."/>
            <person name="Lal K."/>
            <person name="Jena J.K."/>
        </authorList>
    </citation>
    <scope>NUCLEOTIDE SEQUENCE [LARGE SCALE GENOMIC DNA]</scope>
    <source>
        <strain evidence="1">CM1030</strain>
        <tissue evidence="1">Blood</tissue>
    </source>
</reference>
<proteinExistence type="predicted"/>
<protein>
    <submittedName>
        <fullName evidence="1">Uncharacterized protein</fullName>
    </submittedName>
</protein>
<sequence length="50" mass="5981">MEEDEEEVLGFLDKVLEDEDVFDNEMDMDCPYTPMDFRMFKHFSLPLLAC</sequence>
<dbReference type="AlphaFoldDB" id="A0ABD0R2V2"/>
<evidence type="ECO:0000313" key="1">
    <source>
        <dbReference type="EMBL" id="KAL0192643.1"/>
    </source>
</evidence>
<name>A0ABD0R2V2_CIRMR</name>